<dbReference type="GO" id="GO:0003677">
    <property type="term" value="F:DNA binding"/>
    <property type="evidence" value="ECO:0007669"/>
    <property type="project" value="InterPro"/>
</dbReference>
<dbReference type="EMBL" id="CP028918">
    <property type="protein sequence ID" value="AWB48782.1"/>
    <property type="molecule type" value="Genomic_DNA"/>
</dbReference>
<dbReference type="SMART" id="SM00530">
    <property type="entry name" value="HTH_XRE"/>
    <property type="match status" value="1"/>
</dbReference>
<gene>
    <name evidence="2" type="ORF">HYN69_09925</name>
</gene>
<keyword evidence="3" id="KW-1185">Reference proteome</keyword>
<protein>
    <submittedName>
        <fullName evidence="2">XRE family transcriptional regulator</fullName>
    </submittedName>
</protein>
<organism evidence="2 3">
    <name type="scientific">Paragemmobacter aquarius</name>
    <dbReference type="NCBI Taxonomy" id="2169400"/>
    <lineage>
        <taxon>Bacteria</taxon>
        <taxon>Pseudomonadati</taxon>
        <taxon>Pseudomonadota</taxon>
        <taxon>Alphaproteobacteria</taxon>
        <taxon>Rhodobacterales</taxon>
        <taxon>Paracoccaceae</taxon>
        <taxon>Paragemmobacter</taxon>
    </lineage>
</organism>
<dbReference type="AlphaFoldDB" id="A0A2S0ULU7"/>
<proteinExistence type="predicted"/>
<dbReference type="RefSeq" id="WP_108435601.1">
    <property type="nucleotide sequence ID" value="NZ_CP028918.1"/>
</dbReference>
<dbReference type="InterPro" id="IPR018653">
    <property type="entry name" value="ScfR_C"/>
</dbReference>
<dbReference type="InterPro" id="IPR010982">
    <property type="entry name" value="Lambda_DNA-bd_dom_sf"/>
</dbReference>
<evidence type="ECO:0000313" key="2">
    <source>
        <dbReference type="EMBL" id="AWB48782.1"/>
    </source>
</evidence>
<name>A0A2S0ULU7_9RHOB</name>
<dbReference type="Proteomes" id="UP000244496">
    <property type="component" value="Chromosome"/>
</dbReference>
<dbReference type="SUPFAM" id="SSF47413">
    <property type="entry name" value="lambda repressor-like DNA-binding domains"/>
    <property type="match status" value="1"/>
</dbReference>
<sequence>MPMSALTGTRVRERRLALGLRQAEIARVVGISASYLNLIEHNRRRVGAEVLAALAAALEVPVAQLAEGAEGGLADDLRAAAAAVEALGNAAPELDRVDEFAGRFPGWAGVVAVLQRRAAGLERSVEALNDRISHDPHLSASIHEVLSALASVRSTAAILAETEDIDAAWRARFHRNLHQDSERMAAGAEALVAWLDGSEQAAEAGIAAPLDEMEGWLAGRGWQVPELDEGGAAKLEAEIAGLASGAARDLARGWLARAVADAAALPMARLLEVAGGVPDPMRIAVDCGVPVDLAFRRLALMPGRGFGLVVCDASGTLLFRRPAEGFPLPRFGAACPLWPLYAALGRPGGAIAGEVAVAGRQGRRFHVLAHAVTRHPLGFGGVELREASMLILPATGKGEAVTVGSTCRICPRPDCPARREPSIIALA</sequence>
<dbReference type="InterPro" id="IPR001387">
    <property type="entry name" value="Cro/C1-type_HTH"/>
</dbReference>
<reference evidence="2 3" key="1">
    <citation type="submission" date="2018-04" db="EMBL/GenBank/DDBJ databases">
        <title>Genome sequencing of Gemmobacter.</title>
        <authorList>
            <person name="Yi H."/>
            <person name="Baek M.-G."/>
        </authorList>
    </citation>
    <scope>NUCLEOTIDE SEQUENCE [LARGE SCALE GENOMIC DNA]</scope>
    <source>
        <strain evidence="2 3">HYN0069</strain>
    </source>
</reference>
<dbReference type="OrthoDB" id="7790108at2"/>
<dbReference type="PROSITE" id="PS50943">
    <property type="entry name" value="HTH_CROC1"/>
    <property type="match status" value="1"/>
</dbReference>
<dbReference type="Gene3D" id="1.10.260.40">
    <property type="entry name" value="lambda repressor-like DNA-binding domains"/>
    <property type="match status" value="1"/>
</dbReference>
<dbReference type="Pfam" id="PF01381">
    <property type="entry name" value="HTH_3"/>
    <property type="match status" value="1"/>
</dbReference>
<feature type="domain" description="HTH cro/C1-type" evidence="1">
    <location>
        <begin position="11"/>
        <end position="65"/>
    </location>
</feature>
<accession>A0A2S0ULU7</accession>
<evidence type="ECO:0000259" key="1">
    <source>
        <dbReference type="PROSITE" id="PS50943"/>
    </source>
</evidence>
<dbReference type="Pfam" id="PF09856">
    <property type="entry name" value="ScfRs"/>
    <property type="match status" value="1"/>
</dbReference>
<dbReference type="KEGG" id="geh:HYN69_09925"/>
<evidence type="ECO:0000313" key="3">
    <source>
        <dbReference type="Proteomes" id="UP000244496"/>
    </source>
</evidence>
<dbReference type="CDD" id="cd00093">
    <property type="entry name" value="HTH_XRE"/>
    <property type="match status" value="1"/>
</dbReference>